<sequence length="66" mass="7943">MPNCLCIFIVNIILFYFFKALYHKFIIMQQHSLNKSIFFAVSINQLLYIISFNRMVVVELFLYSIK</sequence>
<evidence type="ECO:0000313" key="2">
    <source>
        <dbReference type="EMBL" id="QEA07815.1"/>
    </source>
</evidence>
<feature type="transmembrane region" description="Helical" evidence="1">
    <location>
        <begin position="46"/>
        <end position="65"/>
    </location>
</feature>
<keyword evidence="1" id="KW-0472">Membrane</keyword>
<reference evidence="2" key="1">
    <citation type="submission" date="2019-06" db="EMBL/GenBank/DDBJ databases">
        <authorList>
            <person name="Murdoch R.W."/>
            <person name="Fathepure B."/>
        </authorList>
    </citation>
    <scope>NUCLEOTIDE SEQUENCE</scope>
</reference>
<keyword evidence="1" id="KW-0812">Transmembrane</keyword>
<accession>A0A5B8RKN2</accession>
<dbReference type="EMBL" id="MN079386">
    <property type="protein sequence ID" value="QEA07815.1"/>
    <property type="molecule type" value="Genomic_DNA"/>
</dbReference>
<name>A0A5B8RKN2_9ZZZZ</name>
<gene>
    <name evidence="2" type="ORF">KBTEX_04180</name>
</gene>
<protein>
    <submittedName>
        <fullName evidence="2">Uncharacterized protein</fullName>
    </submittedName>
</protein>
<proteinExistence type="predicted"/>
<feature type="transmembrane region" description="Helical" evidence="1">
    <location>
        <begin position="6"/>
        <end position="25"/>
    </location>
</feature>
<evidence type="ECO:0000256" key="1">
    <source>
        <dbReference type="SAM" id="Phobius"/>
    </source>
</evidence>
<keyword evidence="1" id="KW-1133">Transmembrane helix</keyword>
<organism evidence="2">
    <name type="scientific">uncultured organism</name>
    <dbReference type="NCBI Taxonomy" id="155900"/>
    <lineage>
        <taxon>unclassified sequences</taxon>
        <taxon>environmental samples</taxon>
    </lineage>
</organism>
<dbReference type="AlphaFoldDB" id="A0A5B8RKN2"/>